<feature type="compositionally biased region" description="Low complexity" evidence="1">
    <location>
        <begin position="358"/>
        <end position="373"/>
    </location>
</feature>
<keyword evidence="3" id="KW-1185">Reference proteome</keyword>
<feature type="compositionally biased region" description="Basic and acidic residues" evidence="1">
    <location>
        <begin position="716"/>
        <end position="728"/>
    </location>
</feature>
<sequence>MRTAGIRSVPQPVPRPDASDNPQPSQPPKPLPRTKFLQKSASEESPAPVTLRSPPAPPVQSKCISTTTPTPPPKPPRTPSLRNSPNKDTSSQPRRSGLIEVLSRANTASPTLPTSRTQRQATSALKPVRPAPQGRGADQLAAVSTRRNQRPVLQPLSLPSPPKGIPPIPSSSATPRVPTRPSPAQLAASRTPARPSDRGRSPPSLTVGLRTNRNLQGPVCSIEDFEDSCKEVFRSTKKAKELSARGKHMQCIDFVAILQAASHFQKALTALDRVLRAQVLSLSQHEPTRQRLFLLQQEVFSLRKEALNGFTDAQTAVRTPPGLAPTPATPGAPPSYDDVLKEDSRLLQDGHPHPPRELSTQSTISSPSLLTPTGQGSRPHTRPVTTQSPANNRQSVRVRSHSSGDPEMEELVNMRGIRSGEPTTAPPSTHQRSLFKSTLISATRPKSSYHPLSQPNSLLLPSPTVSSTSLPPPLLPVSLSLASLPTQSSGATSLEAQPHPSPRPTSVVDEAVLSQMKVLHKYKSNKSSNALADTSASYIQKEPLPPIPLNKDNMEEWKRKEEIISNDSGQPLLENIEKISRNTVQLKDKAKSNPVPFVSPVDDPFLSLDPFPLVKPQSGDSNELFTEETLGAHSLPVVSVTHQNHNQTPSDDSAHESSQTSDQKDSFSFSATQDLLKTQPGIAQNPPVNLGDSILEALDFAITPVSNHKKVSPQHSWEKKRTRSHSEENLLDSSYNTFETMLLSTKDRQASRASIIEEFDPLMVSHVPQDHIEDVEKREDELHEHKGRDVLREERETKGSVPPEPTPRTTVDTNNVSSKNKEAAKEEGETDIFGSPVYYFAEGGAVALEEQAGVDEYTSRYSGAYALSYGGKGKSYSSSEDTSSMHSWPPDYSARIPSDPASPMYPSLYPEEEEEQEEAKGSNFGVGRSAFYIPPTIQELPEEYQALQEAADTLAFAHSAKMIHWNVT</sequence>
<feature type="region of interest" description="Disordered" evidence="1">
    <location>
        <begin position="1"/>
        <end position="211"/>
    </location>
</feature>
<organism evidence="2 3">
    <name type="scientific">Portunus trituberculatus</name>
    <name type="common">Swimming crab</name>
    <name type="synonym">Neptunus trituberculatus</name>
    <dbReference type="NCBI Taxonomy" id="210409"/>
    <lineage>
        <taxon>Eukaryota</taxon>
        <taxon>Metazoa</taxon>
        <taxon>Ecdysozoa</taxon>
        <taxon>Arthropoda</taxon>
        <taxon>Crustacea</taxon>
        <taxon>Multicrustacea</taxon>
        <taxon>Malacostraca</taxon>
        <taxon>Eumalacostraca</taxon>
        <taxon>Eucarida</taxon>
        <taxon>Decapoda</taxon>
        <taxon>Pleocyemata</taxon>
        <taxon>Brachyura</taxon>
        <taxon>Eubrachyura</taxon>
        <taxon>Portunoidea</taxon>
        <taxon>Portunidae</taxon>
        <taxon>Portuninae</taxon>
        <taxon>Portunus</taxon>
    </lineage>
</organism>
<feature type="compositionally biased region" description="Basic and acidic residues" evidence="1">
    <location>
        <begin position="338"/>
        <end position="356"/>
    </location>
</feature>
<accession>A0A5B7E5E6</accession>
<feature type="compositionally biased region" description="Pro residues" evidence="1">
    <location>
        <begin position="322"/>
        <end position="333"/>
    </location>
</feature>
<feature type="compositionally biased region" description="Polar residues" evidence="1">
    <location>
        <begin position="374"/>
        <end position="403"/>
    </location>
</feature>
<dbReference type="OrthoDB" id="6382315at2759"/>
<evidence type="ECO:0000313" key="2">
    <source>
        <dbReference type="EMBL" id="MPC29242.1"/>
    </source>
</evidence>
<dbReference type="AlphaFoldDB" id="A0A5B7E5E6"/>
<name>A0A5B7E5E6_PORTR</name>
<feature type="compositionally biased region" description="Polar residues" evidence="1">
    <location>
        <begin position="807"/>
        <end position="818"/>
    </location>
</feature>
<feature type="region of interest" description="Disordered" evidence="1">
    <location>
        <begin position="778"/>
        <end position="828"/>
    </location>
</feature>
<feature type="region of interest" description="Disordered" evidence="1">
    <location>
        <begin position="312"/>
        <end position="408"/>
    </location>
</feature>
<evidence type="ECO:0000313" key="3">
    <source>
        <dbReference type="Proteomes" id="UP000324222"/>
    </source>
</evidence>
<feature type="region of interest" description="Disordered" evidence="1">
    <location>
        <begin position="642"/>
        <end position="667"/>
    </location>
</feature>
<gene>
    <name evidence="2" type="ORF">E2C01_022465</name>
</gene>
<feature type="compositionally biased region" description="Pro residues" evidence="1">
    <location>
        <begin position="158"/>
        <end position="169"/>
    </location>
</feature>
<feature type="compositionally biased region" description="Pro residues" evidence="1">
    <location>
        <begin position="69"/>
        <end position="78"/>
    </location>
</feature>
<feature type="compositionally biased region" description="Polar residues" evidence="1">
    <location>
        <begin position="104"/>
        <end position="123"/>
    </location>
</feature>
<reference evidence="2 3" key="1">
    <citation type="submission" date="2019-05" db="EMBL/GenBank/DDBJ databases">
        <title>Another draft genome of Portunus trituberculatus and its Hox gene families provides insights of decapod evolution.</title>
        <authorList>
            <person name="Jeong J.-H."/>
            <person name="Song I."/>
            <person name="Kim S."/>
            <person name="Choi T."/>
            <person name="Kim D."/>
            <person name="Ryu S."/>
            <person name="Kim W."/>
        </authorList>
    </citation>
    <scope>NUCLEOTIDE SEQUENCE [LARGE SCALE GENOMIC DNA]</scope>
    <source>
        <tissue evidence="2">Muscle</tissue>
    </source>
</reference>
<feature type="region of interest" description="Disordered" evidence="1">
    <location>
        <begin position="897"/>
        <end position="923"/>
    </location>
</feature>
<comment type="caution">
    <text evidence="2">The sequence shown here is derived from an EMBL/GenBank/DDBJ whole genome shotgun (WGS) entry which is preliminary data.</text>
</comment>
<feature type="compositionally biased region" description="Polar residues" evidence="1">
    <location>
        <begin position="80"/>
        <end position="94"/>
    </location>
</feature>
<feature type="region of interest" description="Disordered" evidence="1">
    <location>
        <begin position="707"/>
        <end position="728"/>
    </location>
</feature>
<dbReference type="EMBL" id="VSRR010002040">
    <property type="protein sequence ID" value="MPC29242.1"/>
    <property type="molecule type" value="Genomic_DNA"/>
</dbReference>
<proteinExistence type="predicted"/>
<evidence type="ECO:0000256" key="1">
    <source>
        <dbReference type="SAM" id="MobiDB-lite"/>
    </source>
</evidence>
<dbReference type="Proteomes" id="UP000324222">
    <property type="component" value="Unassembled WGS sequence"/>
</dbReference>
<feature type="compositionally biased region" description="Basic and acidic residues" evidence="1">
    <location>
        <begin position="778"/>
        <end position="798"/>
    </location>
</feature>
<protein>
    <submittedName>
        <fullName evidence="2">Uncharacterized protein</fullName>
    </submittedName>
</protein>